<evidence type="ECO:0000313" key="5">
    <source>
        <dbReference type="Proteomes" id="UP000030161"/>
    </source>
</evidence>
<accession>A0AB34Q0A9</accession>
<evidence type="ECO:0000256" key="2">
    <source>
        <dbReference type="SAM" id="MobiDB-lite"/>
    </source>
</evidence>
<keyword evidence="1" id="KW-0862">Zinc</keyword>
<dbReference type="GO" id="GO:0008270">
    <property type="term" value="F:zinc ion binding"/>
    <property type="evidence" value="ECO:0007669"/>
    <property type="project" value="UniProtKB-KW"/>
</dbReference>
<feature type="compositionally biased region" description="Low complexity" evidence="2">
    <location>
        <begin position="361"/>
        <end position="370"/>
    </location>
</feature>
<protein>
    <submittedName>
        <fullName evidence="4">26S proteasome regulatory subunit N4</fullName>
    </submittedName>
</protein>
<evidence type="ECO:0000259" key="3">
    <source>
        <dbReference type="PROSITE" id="PS50157"/>
    </source>
</evidence>
<dbReference type="EMBL" id="AJIX01000003">
    <property type="protein sequence ID" value="KGR21460.1"/>
    <property type="molecule type" value="Genomic_DNA"/>
</dbReference>
<evidence type="ECO:0000313" key="4">
    <source>
        <dbReference type="EMBL" id="KGR21460.1"/>
    </source>
</evidence>
<reference evidence="4 5" key="1">
    <citation type="submission" date="2013-12" db="EMBL/GenBank/DDBJ databases">
        <title>The Genome Sequence of Candida albicans P78048.</title>
        <authorList>
            <consortium name="The Broad Institute Genome Sequencing Platform"/>
            <consortium name="The Broad Institute Genome Sequencing Center for Infectious Disease"/>
            <person name="Cuomo C."/>
            <person name="Bennett R."/>
            <person name="Hirakawa M."/>
            <person name="Noverr M."/>
            <person name="Mitchell A."/>
            <person name="Young S.K."/>
            <person name="Zeng Q."/>
            <person name="Gargeya S."/>
            <person name="Fitzgerald M."/>
            <person name="Abouelleil A."/>
            <person name="Alvarado L."/>
            <person name="Berlin A.M."/>
            <person name="Chapman S.B."/>
            <person name="Dewar J."/>
            <person name="Goldberg J."/>
            <person name="Griggs A."/>
            <person name="Gujja S."/>
            <person name="Hansen M."/>
            <person name="Howarth C."/>
            <person name="Imamovic A."/>
            <person name="Larimer J."/>
            <person name="McCowan C."/>
            <person name="Murphy C."/>
            <person name="Pearson M."/>
            <person name="Priest M."/>
            <person name="Roberts A."/>
            <person name="Saif S."/>
            <person name="Shea T."/>
            <person name="Sykes S."/>
            <person name="Wortman J."/>
            <person name="Nusbaum C."/>
            <person name="Birren B."/>
        </authorList>
    </citation>
    <scope>NUCLEOTIDE SEQUENCE [LARGE SCALE GENOMIC DNA]</scope>
    <source>
        <strain evidence="4 5">P78048</strain>
    </source>
</reference>
<proteinExistence type="predicted"/>
<organism evidence="4 5">
    <name type="scientific">Candida albicans P78048</name>
    <dbReference type="NCBI Taxonomy" id="1094989"/>
    <lineage>
        <taxon>Eukaryota</taxon>
        <taxon>Fungi</taxon>
        <taxon>Dikarya</taxon>
        <taxon>Ascomycota</taxon>
        <taxon>Saccharomycotina</taxon>
        <taxon>Pichiomycetes</taxon>
        <taxon>Debaryomycetaceae</taxon>
        <taxon>Candida/Lodderomyces clade</taxon>
        <taxon>Candida</taxon>
    </lineage>
</organism>
<dbReference type="InterPro" id="IPR013087">
    <property type="entry name" value="Znf_C2H2_type"/>
</dbReference>
<feature type="region of interest" description="Disordered" evidence="2">
    <location>
        <begin position="353"/>
        <end position="375"/>
    </location>
</feature>
<evidence type="ECO:0000256" key="1">
    <source>
        <dbReference type="PROSITE-ProRule" id="PRU00042"/>
    </source>
</evidence>
<feature type="compositionally biased region" description="Basic and acidic residues" evidence="2">
    <location>
        <begin position="393"/>
        <end position="411"/>
    </location>
</feature>
<dbReference type="PROSITE" id="PS50157">
    <property type="entry name" value="ZINC_FINGER_C2H2_2"/>
    <property type="match status" value="1"/>
</dbReference>
<comment type="caution">
    <text evidence="4">The sequence shown here is derived from an EMBL/GenBank/DDBJ whole genome shotgun (WGS) entry which is preliminary data.</text>
</comment>
<gene>
    <name evidence="4" type="ORF">MG3_00463</name>
</gene>
<keyword evidence="1" id="KW-0863">Zinc-finger</keyword>
<feature type="domain" description="C2H2-type" evidence="3">
    <location>
        <begin position="440"/>
        <end position="476"/>
    </location>
</feature>
<keyword evidence="4" id="KW-0647">Proteasome</keyword>
<feature type="region of interest" description="Disordered" evidence="2">
    <location>
        <begin position="154"/>
        <end position="196"/>
    </location>
</feature>
<feature type="region of interest" description="Disordered" evidence="2">
    <location>
        <begin position="393"/>
        <end position="434"/>
    </location>
</feature>
<keyword evidence="1" id="KW-0479">Metal-binding</keyword>
<dbReference type="AlphaFoldDB" id="A0AB34Q0A9"/>
<name>A0AB34Q0A9_CANAX</name>
<dbReference type="GO" id="GO:0000502">
    <property type="term" value="C:proteasome complex"/>
    <property type="evidence" value="ECO:0007669"/>
    <property type="project" value="UniProtKB-KW"/>
</dbReference>
<dbReference type="Proteomes" id="UP000030161">
    <property type="component" value="Unassembled WGS sequence"/>
</dbReference>
<feature type="compositionally biased region" description="Low complexity" evidence="2">
    <location>
        <begin position="154"/>
        <end position="181"/>
    </location>
</feature>
<sequence>MTSLAILPQLKRTITDIMDEELYQSPSSPNSMTSFPSGTGNLMSNTNHNTFNQSNNTPFNMNYNHISNRNSINSSPNLSATTFNNANNLGNVLNIPDSFLEQLASQDYIDHLKSQQQQEQAFENPDDIYVQDVHENQVNPFNDYGNPDSFIRAQEQQSQLPQPQQPISQQDKQRPQSQQQQATKAPLPQAFPTRRRRKITLLNDIGGSSTRKKHFDEDYLLYNPDISPGHIVTDCSLDSSLVIPPNSNELFLTESESPEFANDIIPGYENDYLFLDDDDEQIEEDVSDDEGDNYFQVDEDFDDYLMNNNGYDGYPTFNNYESSGNNTDIINNNNNIVDETISDANSNSELEVVFDQPKEVSPSAISPASPDSDDMMIDVEDETEIADATAAKEEINKKHSKSGKKESKSQKENQLTTTTKSKKHSHGISGAEITLNNPNHQCNLINPSTGEPCNKQFSRPYDLIRHQDTIHASMKKIFRCVICEGRLNGGPGNGKEKTFSRGDALSRHIKIKHGLVGQDALDLINEAKENVEYIPV</sequence>
<dbReference type="Gene3D" id="3.30.160.60">
    <property type="entry name" value="Classic Zinc Finger"/>
    <property type="match status" value="1"/>
</dbReference>